<keyword evidence="3 4" id="KW-0472">Membrane</keyword>
<feature type="transmembrane region" description="Helical" evidence="4">
    <location>
        <begin position="168"/>
        <end position="188"/>
    </location>
</feature>
<dbReference type="PANTHER" id="PTHR11360">
    <property type="entry name" value="MONOCARBOXYLATE TRANSPORTER"/>
    <property type="match status" value="1"/>
</dbReference>
<feature type="transmembrane region" description="Helical" evidence="4">
    <location>
        <begin position="80"/>
        <end position="97"/>
    </location>
</feature>
<evidence type="ECO:0000259" key="5">
    <source>
        <dbReference type="PROSITE" id="PS50850"/>
    </source>
</evidence>
<evidence type="ECO:0000313" key="6">
    <source>
        <dbReference type="EMBL" id="WYK19738.1"/>
    </source>
</evidence>
<evidence type="ECO:0000256" key="2">
    <source>
        <dbReference type="ARBA" id="ARBA00022989"/>
    </source>
</evidence>
<dbReference type="Gene3D" id="1.20.1250.20">
    <property type="entry name" value="MFS general substrate transporter like domains"/>
    <property type="match status" value="1"/>
</dbReference>
<feature type="transmembrane region" description="Helical" evidence="4">
    <location>
        <begin position="378"/>
        <end position="397"/>
    </location>
</feature>
<feature type="transmembrane region" description="Helical" evidence="4">
    <location>
        <begin position="48"/>
        <end position="68"/>
    </location>
</feature>
<accession>A0ABZ2TPK8</accession>
<gene>
    <name evidence="6" type="ORF">RZS32_007760</name>
</gene>
<dbReference type="InterPro" id="IPR020846">
    <property type="entry name" value="MFS_dom"/>
</dbReference>
<evidence type="ECO:0000256" key="4">
    <source>
        <dbReference type="SAM" id="Phobius"/>
    </source>
</evidence>
<organism evidence="6 7">
    <name type="scientific">Roseovarius rhodophyticola</name>
    <dbReference type="NCBI Taxonomy" id="3080827"/>
    <lineage>
        <taxon>Bacteria</taxon>
        <taxon>Pseudomonadati</taxon>
        <taxon>Pseudomonadota</taxon>
        <taxon>Alphaproteobacteria</taxon>
        <taxon>Rhodobacterales</taxon>
        <taxon>Roseobacteraceae</taxon>
        <taxon>Roseovarius</taxon>
    </lineage>
</organism>
<sequence>MKILDFLRGNLPWLSAGMLLTFLSSFGQTFFISIFAGEIREGFDLTHGQWGGIYTLGTAASALVMVWAGGLTDQFRVRGLAPIILVLLALSCVAMALNPVWWGLILVIFALRFTGQGMTSHIALVAMSRWFVATRGKALSIATLGFAVGEALLPLIFVALMVFIDWRLLWLAAAALALMGIPFILGLLRAERTPQSVAEQSQATGMDDRQWTRNQAMRHWLFWFMIPALLGPSAFNTAFFFHQVHYAEIKGIANVELVAMYPFYTVIGIAAMLGSGWALDRFGTARLIPFMQIPMVIGFVIFAYAGSIFALLAGLFFFALTTGFNTTLPNAFWAEFYGTRYLGSIKAMAAAVMVFGSAIGPGLTGWGIDAGLGLESQYVLVAIYFLFSTVMMVIGIGRAKHVLPRAA</sequence>
<keyword evidence="7" id="KW-1185">Reference proteome</keyword>
<feature type="transmembrane region" description="Helical" evidence="4">
    <location>
        <begin position="12"/>
        <end position="36"/>
    </location>
</feature>
<feature type="domain" description="Major facilitator superfamily (MFS) profile" evidence="5">
    <location>
        <begin position="13"/>
        <end position="400"/>
    </location>
</feature>
<feature type="transmembrane region" description="Helical" evidence="4">
    <location>
        <begin position="341"/>
        <end position="366"/>
    </location>
</feature>
<dbReference type="RefSeq" id="WP_339106874.1">
    <property type="nucleotide sequence ID" value="NZ_CP146606.1"/>
</dbReference>
<reference evidence="6 7" key="1">
    <citation type="submission" date="2024-02" db="EMBL/GenBank/DDBJ databases">
        <title>Roseovarius strain W115 nov., isolated from a marine algae.</title>
        <authorList>
            <person name="Lee M.W."/>
            <person name="Lee J.K."/>
            <person name="Kim J.M."/>
            <person name="Choi D.G."/>
            <person name="Baek J.H."/>
            <person name="Bayburt H."/>
            <person name="Jung J.J."/>
            <person name="Han D.M."/>
            <person name="Jeon C.O."/>
        </authorList>
    </citation>
    <scope>NUCLEOTIDE SEQUENCE [LARGE SCALE GENOMIC DNA]</scope>
    <source>
        <strain evidence="6 7">W115</strain>
    </source>
</reference>
<evidence type="ECO:0000313" key="7">
    <source>
        <dbReference type="Proteomes" id="UP001281305"/>
    </source>
</evidence>
<keyword evidence="2 4" id="KW-1133">Transmembrane helix</keyword>
<dbReference type="InterPro" id="IPR036259">
    <property type="entry name" value="MFS_trans_sf"/>
</dbReference>
<dbReference type="InterPro" id="IPR050327">
    <property type="entry name" value="Proton-linked_MCT"/>
</dbReference>
<dbReference type="Proteomes" id="UP001281305">
    <property type="component" value="Chromosome"/>
</dbReference>
<feature type="transmembrane region" description="Helical" evidence="4">
    <location>
        <begin position="261"/>
        <end position="279"/>
    </location>
</feature>
<feature type="transmembrane region" description="Helical" evidence="4">
    <location>
        <begin position="138"/>
        <end position="162"/>
    </location>
</feature>
<dbReference type="SUPFAM" id="SSF103473">
    <property type="entry name" value="MFS general substrate transporter"/>
    <property type="match status" value="1"/>
</dbReference>
<feature type="transmembrane region" description="Helical" evidence="4">
    <location>
        <begin position="220"/>
        <end position="241"/>
    </location>
</feature>
<name>A0ABZ2TPK8_9RHOB</name>
<evidence type="ECO:0000256" key="3">
    <source>
        <dbReference type="ARBA" id="ARBA00023136"/>
    </source>
</evidence>
<dbReference type="InterPro" id="IPR011701">
    <property type="entry name" value="MFS"/>
</dbReference>
<protein>
    <submittedName>
        <fullName evidence="6">MFS transporter</fullName>
    </submittedName>
</protein>
<dbReference type="Pfam" id="PF07690">
    <property type="entry name" value="MFS_1"/>
    <property type="match status" value="1"/>
</dbReference>
<feature type="transmembrane region" description="Helical" evidence="4">
    <location>
        <begin position="103"/>
        <end position="126"/>
    </location>
</feature>
<evidence type="ECO:0000256" key="1">
    <source>
        <dbReference type="ARBA" id="ARBA00022692"/>
    </source>
</evidence>
<proteinExistence type="predicted"/>
<dbReference type="PROSITE" id="PS50850">
    <property type="entry name" value="MFS"/>
    <property type="match status" value="1"/>
</dbReference>
<dbReference type="EMBL" id="CP146606">
    <property type="protein sequence ID" value="WYK19738.1"/>
    <property type="molecule type" value="Genomic_DNA"/>
</dbReference>
<dbReference type="PANTHER" id="PTHR11360:SF308">
    <property type="entry name" value="BLL3089 PROTEIN"/>
    <property type="match status" value="1"/>
</dbReference>
<keyword evidence="1 4" id="KW-0812">Transmembrane</keyword>